<keyword evidence="1" id="KW-0732">Signal</keyword>
<protein>
    <submittedName>
        <fullName evidence="2">Uncharacterized protein</fullName>
    </submittedName>
</protein>
<dbReference type="EMBL" id="CADCTZ010000577">
    <property type="protein sequence ID" value="CAA9354025.1"/>
    <property type="molecule type" value="Genomic_DNA"/>
</dbReference>
<name>A0A6J4MB43_9CYAN</name>
<accession>A0A6J4MB43</accession>
<sequence>MSLGVAKILSALAIAFLGFAKANAGDRNDITSSKIAIIRQVVRTEALRFL</sequence>
<dbReference type="AlphaFoldDB" id="A0A6J4MB43"/>
<organism evidence="2">
    <name type="scientific">uncultured Microcoleus sp</name>
    <dbReference type="NCBI Taxonomy" id="259945"/>
    <lineage>
        <taxon>Bacteria</taxon>
        <taxon>Bacillati</taxon>
        <taxon>Cyanobacteriota</taxon>
        <taxon>Cyanophyceae</taxon>
        <taxon>Oscillatoriophycideae</taxon>
        <taxon>Oscillatoriales</taxon>
        <taxon>Microcoleaceae</taxon>
        <taxon>Microcoleus</taxon>
        <taxon>environmental samples</taxon>
    </lineage>
</organism>
<feature type="signal peptide" evidence="1">
    <location>
        <begin position="1"/>
        <end position="24"/>
    </location>
</feature>
<reference evidence="2" key="1">
    <citation type="submission" date="2020-02" db="EMBL/GenBank/DDBJ databases">
        <authorList>
            <person name="Meier V. D."/>
        </authorList>
    </citation>
    <scope>NUCLEOTIDE SEQUENCE</scope>
    <source>
        <strain evidence="2">AVDCRST_MAG84</strain>
    </source>
</reference>
<gene>
    <name evidence="2" type="ORF">AVDCRST_MAG84-3025</name>
</gene>
<evidence type="ECO:0000313" key="2">
    <source>
        <dbReference type="EMBL" id="CAA9354025.1"/>
    </source>
</evidence>
<evidence type="ECO:0000256" key="1">
    <source>
        <dbReference type="SAM" id="SignalP"/>
    </source>
</evidence>
<proteinExistence type="predicted"/>
<feature type="chain" id="PRO_5026830795" evidence="1">
    <location>
        <begin position="25"/>
        <end position="50"/>
    </location>
</feature>